<dbReference type="PANTHER" id="PTHR10869">
    <property type="entry name" value="PROLYL 4-HYDROXYLASE ALPHA SUBUNIT"/>
    <property type="match status" value="1"/>
</dbReference>
<dbReference type="GO" id="GO:0046872">
    <property type="term" value="F:metal ion binding"/>
    <property type="evidence" value="ECO:0007669"/>
    <property type="project" value="UniProtKB-KW"/>
</dbReference>
<accession>J3LWF1</accession>
<evidence type="ECO:0000256" key="3">
    <source>
        <dbReference type="ARBA" id="ARBA00023004"/>
    </source>
</evidence>
<dbReference type="eggNOG" id="KOG1591">
    <property type="taxonomic scope" value="Eukaryota"/>
</dbReference>
<dbReference type="PANTHER" id="PTHR10869:SF123">
    <property type="entry name" value="PROLYL 4-HYDROXYLASE 10-RELATED"/>
    <property type="match status" value="1"/>
</dbReference>
<dbReference type="Gene3D" id="2.60.120.620">
    <property type="entry name" value="q2cbj1_9rhob like domain"/>
    <property type="match status" value="1"/>
</dbReference>
<evidence type="ECO:0000313" key="4">
    <source>
        <dbReference type="EnsemblPlants" id="OB04G14760.1"/>
    </source>
</evidence>
<dbReference type="AlphaFoldDB" id="J3LWF1"/>
<keyword evidence="2" id="KW-0479">Metal-binding</keyword>
<protein>
    <recommendedName>
        <fullName evidence="6">Prolyl 4-hydroxylase alpha subunit Fe(2+) 2OG dioxygenase domain-containing protein</fullName>
    </recommendedName>
</protein>
<dbReference type="HOGENOM" id="CLU_1306536_0_0_1"/>
<comment type="subcellular location">
    <subcellularLocation>
        <location evidence="1">Endoplasmic reticulum membrane</location>
    </subcellularLocation>
</comment>
<dbReference type="Gramene" id="OB04G14760.1">
    <property type="protein sequence ID" value="OB04G14760.1"/>
    <property type="gene ID" value="OB04G14760"/>
</dbReference>
<proteinExistence type="predicted"/>
<evidence type="ECO:0000256" key="1">
    <source>
        <dbReference type="ARBA" id="ARBA00004586"/>
    </source>
</evidence>
<dbReference type="STRING" id="4533.J3LWF1"/>
<dbReference type="Proteomes" id="UP000006038">
    <property type="component" value="Chromosome 4"/>
</dbReference>
<dbReference type="GO" id="GO:0004656">
    <property type="term" value="F:procollagen-proline 4-dioxygenase activity"/>
    <property type="evidence" value="ECO:0007669"/>
    <property type="project" value="TreeGrafter"/>
</dbReference>
<dbReference type="EnsemblPlants" id="OB04G14760.1">
    <property type="protein sequence ID" value="OB04G14760.1"/>
    <property type="gene ID" value="OB04G14760"/>
</dbReference>
<reference evidence="4" key="2">
    <citation type="submission" date="2013-04" db="UniProtKB">
        <authorList>
            <consortium name="EnsemblPlants"/>
        </authorList>
    </citation>
    <scope>IDENTIFICATION</scope>
</reference>
<sequence length="211" mass="23039">MGEVAALRQLGSEGKKLLQGCSAGKRDPEAAQSAKGQQLRLFLSGRRYQGADAEWCGIHLFHGSTACSCNMIYSGSCFFSERGESRRILVWSMGLELSLRNIWSIGLESGVMGTSNNKAERECHGDQVRSADQTILGNANQQPLDLSGNANQQPLDLSVKSNLGNMLLFWSMKQDAFVDPLSLHGGCPVIKGNKWSSTNWMHVHGYKASAF</sequence>
<dbReference type="InterPro" id="IPR045054">
    <property type="entry name" value="P4HA-like"/>
</dbReference>
<organism evidence="4">
    <name type="scientific">Oryza brachyantha</name>
    <name type="common">malo sina</name>
    <dbReference type="NCBI Taxonomy" id="4533"/>
    <lineage>
        <taxon>Eukaryota</taxon>
        <taxon>Viridiplantae</taxon>
        <taxon>Streptophyta</taxon>
        <taxon>Embryophyta</taxon>
        <taxon>Tracheophyta</taxon>
        <taxon>Spermatophyta</taxon>
        <taxon>Magnoliopsida</taxon>
        <taxon>Liliopsida</taxon>
        <taxon>Poales</taxon>
        <taxon>Poaceae</taxon>
        <taxon>BOP clade</taxon>
        <taxon>Oryzoideae</taxon>
        <taxon>Oryzeae</taxon>
        <taxon>Oryzinae</taxon>
        <taxon>Oryza</taxon>
    </lineage>
</organism>
<name>J3LWF1_ORYBR</name>
<evidence type="ECO:0008006" key="6">
    <source>
        <dbReference type="Google" id="ProtNLM"/>
    </source>
</evidence>
<keyword evidence="5" id="KW-1185">Reference proteome</keyword>
<reference evidence="4" key="1">
    <citation type="journal article" date="2013" name="Nat. Commun.">
        <title>Whole-genome sequencing of Oryza brachyantha reveals mechanisms underlying Oryza genome evolution.</title>
        <authorList>
            <person name="Chen J."/>
            <person name="Huang Q."/>
            <person name="Gao D."/>
            <person name="Wang J."/>
            <person name="Lang Y."/>
            <person name="Liu T."/>
            <person name="Li B."/>
            <person name="Bai Z."/>
            <person name="Luis Goicoechea J."/>
            <person name="Liang C."/>
            <person name="Chen C."/>
            <person name="Zhang W."/>
            <person name="Sun S."/>
            <person name="Liao Y."/>
            <person name="Zhang X."/>
            <person name="Yang L."/>
            <person name="Song C."/>
            <person name="Wang M."/>
            <person name="Shi J."/>
            <person name="Liu G."/>
            <person name="Liu J."/>
            <person name="Zhou H."/>
            <person name="Zhou W."/>
            <person name="Yu Q."/>
            <person name="An N."/>
            <person name="Chen Y."/>
            <person name="Cai Q."/>
            <person name="Wang B."/>
            <person name="Liu B."/>
            <person name="Min J."/>
            <person name="Huang Y."/>
            <person name="Wu H."/>
            <person name="Li Z."/>
            <person name="Zhang Y."/>
            <person name="Yin Y."/>
            <person name="Song W."/>
            <person name="Jiang J."/>
            <person name="Jackson S.A."/>
            <person name="Wing R.A."/>
            <person name="Wang J."/>
            <person name="Chen M."/>
        </authorList>
    </citation>
    <scope>NUCLEOTIDE SEQUENCE [LARGE SCALE GENOMIC DNA]</scope>
    <source>
        <strain evidence="4">cv. IRGC 101232</strain>
    </source>
</reference>
<evidence type="ECO:0000256" key="2">
    <source>
        <dbReference type="ARBA" id="ARBA00022723"/>
    </source>
</evidence>
<keyword evidence="3" id="KW-0408">Iron</keyword>
<evidence type="ECO:0000313" key="5">
    <source>
        <dbReference type="Proteomes" id="UP000006038"/>
    </source>
</evidence>
<dbReference type="GO" id="GO:0005789">
    <property type="term" value="C:endoplasmic reticulum membrane"/>
    <property type="evidence" value="ECO:0007669"/>
    <property type="project" value="UniProtKB-SubCell"/>
</dbReference>